<reference evidence="3" key="1">
    <citation type="journal article" date="2017" name="Cell">
        <title>Insights into land plant evolution garnered from the Marchantia polymorpha genome.</title>
        <authorList>
            <person name="Bowman J.L."/>
            <person name="Kohchi T."/>
            <person name="Yamato K.T."/>
            <person name="Jenkins J."/>
            <person name="Shu S."/>
            <person name="Ishizaki K."/>
            <person name="Yamaoka S."/>
            <person name="Nishihama R."/>
            <person name="Nakamura Y."/>
            <person name="Berger F."/>
            <person name="Adam C."/>
            <person name="Aki S.S."/>
            <person name="Althoff F."/>
            <person name="Araki T."/>
            <person name="Arteaga-Vazquez M.A."/>
            <person name="Balasubrmanian S."/>
            <person name="Barry K."/>
            <person name="Bauer D."/>
            <person name="Boehm C.R."/>
            <person name="Briginshaw L."/>
            <person name="Caballero-Perez J."/>
            <person name="Catarino B."/>
            <person name="Chen F."/>
            <person name="Chiyoda S."/>
            <person name="Chovatia M."/>
            <person name="Davies K.M."/>
            <person name="Delmans M."/>
            <person name="Demura T."/>
            <person name="Dierschke T."/>
            <person name="Dolan L."/>
            <person name="Dorantes-Acosta A.E."/>
            <person name="Eklund D.M."/>
            <person name="Florent S.N."/>
            <person name="Flores-Sandoval E."/>
            <person name="Fujiyama A."/>
            <person name="Fukuzawa H."/>
            <person name="Galik B."/>
            <person name="Grimanelli D."/>
            <person name="Grimwood J."/>
            <person name="Grossniklaus U."/>
            <person name="Hamada T."/>
            <person name="Haseloff J."/>
            <person name="Hetherington A.J."/>
            <person name="Higo A."/>
            <person name="Hirakawa Y."/>
            <person name="Hundley H.N."/>
            <person name="Ikeda Y."/>
            <person name="Inoue K."/>
            <person name="Inoue S.I."/>
            <person name="Ishida S."/>
            <person name="Jia Q."/>
            <person name="Kakita M."/>
            <person name="Kanazawa T."/>
            <person name="Kawai Y."/>
            <person name="Kawashima T."/>
            <person name="Kennedy M."/>
            <person name="Kinose K."/>
            <person name="Kinoshita T."/>
            <person name="Kohara Y."/>
            <person name="Koide E."/>
            <person name="Komatsu K."/>
            <person name="Kopischke S."/>
            <person name="Kubo M."/>
            <person name="Kyozuka J."/>
            <person name="Lagercrantz U."/>
            <person name="Lin S.S."/>
            <person name="Lindquist E."/>
            <person name="Lipzen A.M."/>
            <person name="Lu C.W."/>
            <person name="De Luna E."/>
            <person name="Martienssen R.A."/>
            <person name="Minamino N."/>
            <person name="Mizutani M."/>
            <person name="Mizutani M."/>
            <person name="Mochizuki N."/>
            <person name="Monte I."/>
            <person name="Mosher R."/>
            <person name="Nagasaki H."/>
            <person name="Nakagami H."/>
            <person name="Naramoto S."/>
            <person name="Nishitani K."/>
            <person name="Ohtani M."/>
            <person name="Okamoto T."/>
            <person name="Okumura M."/>
            <person name="Phillips J."/>
            <person name="Pollak B."/>
            <person name="Reinders A."/>
            <person name="Rovekamp M."/>
            <person name="Sano R."/>
            <person name="Sawa S."/>
            <person name="Schmid M.W."/>
            <person name="Shirakawa M."/>
            <person name="Solano R."/>
            <person name="Spunde A."/>
            <person name="Suetsugu N."/>
            <person name="Sugano S."/>
            <person name="Sugiyama A."/>
            <person name="Sun R."/>
            <person name="Suzuki Y."/>
            <person name="Takenaka M."/>
            <person name="Takezawa D."/>
            <person name="Tomogane H."/>
            <person name="Tsuzuki M."/>
            <person name="Ueda T."/>
            <person name="Umeda M."/>
            <person name="Ward J.M."/>
            <person name="Watanabe Y."/>
            <person name="Yazaki K."/>
            <person name="Yokoyama R."/>
            <person name="Yoshitake Y."/>
            <person name="Yotsui I."/>
            <person name="Zachgo S."/>
            <person name="Schmutz J."/>
        </authorList>
    </citation>
    <scope>NUCLEOTIDE SEQUENCE [LARGE SCALE GENOMIC DNA]</scope>
    <source>
        <strain evidence="3">Tak-1</strain>
    </source>
</reference>
<accession>A0A2R6XBI3</accession>
<keyword evidence="3" id="KW-1185">Reference proteome</keyword>
<dbReference type="AlphaFoldDB" id="A0A2R6XBI3"/>
<evidence type="ECO:0000313" key="2">
    <source>
        <dbReference type="EMBL" id="PTQ43432.1"/>
    </source>
</evidence>
<name>A0A2R6XBI3_MARPO</name>
<feature type="region of interest" description="Disordered" evidence="1">
    <location>
        <begin position="248"/>
        <end position="284"/>
    </location>
</feature>
<evidence type="ECO:0000313" key="3">
    <source>
        <dbReference type="Proteomes" id="UP000244005"/>
    </source>
</evidence>
<organism evidence="2 3">
    <name type="scientific">Marchantia polymorpha</name>
    <name type="common">Common liverwort</name>
    <name type="synonym">Marchantia aquatica</name>
    <dbReference type="NCBI Taxonomy" id="3197"/>
    <lineage>
        <taxon>Eukaryota</taxon>
        <taxon>Viridiplantae</taxon>
        <taxon>Streptophyta</taxon>
        <taxon>Embryophyta</taxon>
        <taxon>Marchantiophyta</taxon>
        <taxon>Marchantiopsida</taxon>
        <taxon>Marchantiidae</taxon>
        <taxon>Marchantiales</taxon>
        <taxon>Marchantiaceae</taxon>
        <taxon>Marchantia</taxon>
    </lineage>
</organism>
<proteinExistence type="predicted"/>
<gene>
    <name evidence="2" type="ORF">MARPO_0025s0114</name>
</gene>
<protein>
    <submittedName>
        <fullName evidence="2">Uncharacterized protein</fullName>
    </submittedName>
</protein>
<evidence type="ECO:0000256" key="1">
    <source>
        <dbReference type="SAM" id="MobiDB-lite"/>
    </source>
</evidence>
<sequence>MGRGMDRGRQLGTLYGQKNGCAISITSGVDHLDSLLERRCLLAHYHAGSMAGVHLLCVQKYTSEIHVLHYLQPPVRTHVLTHPLPFPPVPRSRARVRGGAELTHSLKIPPIWSSLLVYCPHPAVTHGPCPALPSQSVSRPPLPSVPPFADSMCTFSTLTCPCLCVSLPEVQAARENWDSLHLTAHRDSAPRPPLLGFDLVQKRERERADRPCARLRCLHVAHARVIHRFGSCNGVRDSCPCVGEQQQQQQEVSRPTASGGSPGTTGPSKGELRRVPSVTAAEGH</sequence>
<dbReference type="Proteomes" id="UP000244005">
    <property type="component" value="Unassembled WGS sequence"/>
</dbReference>
<feature type="compositionally biased region" description="Low complexity" evidence="1">
    <location>
        <begin position="248"/>
        <end position="269"/>
    </location>
</feature>
<dbReference type="EMBL" id="KZ772697">
    <property type="protein sequence ID" value="PTQ43432.1"/>
    <property type="molecule type" value="Genomic_DNA"/>
</dbReference>